<dbReference type="NCBIfam" id="NF033748">
    <property type="entry name" value="class_F_sortase"/>
    <property type="match status" value="1"/>
</dbReference>
<dbReference type="CDD" id="cd05829">
    <property type="entry name" value="Sortase_F"/>
    <property type="match status" value="1"/>
</dbReference>
<gene>
    <name evidence="3" type="ORF">HCJ95_03915</name>
</gene>
<dbReference type="RefSeq" id="WP_125500328.1">
    <property type="nucleotide sequence ID" value="NZ_BMVZ01000001.1"/>
</dbReference>
<feature type="compositionally biased region" description="Low complexity" evidence="2">
    <location>
        <begin position="53"/>
        <end position="71"/>
    </location>
</feature>
<accession>A0ABX0YLR9</accession>
<feature type="region of interest" description="Disordered" evidence="2">
    <location>
        <begin position="42"/>
        <end position="77"/>
    </location>
</feature>
<reference evidence="3 4" key="1">
    <citation type="submission" date="2020-03" db="EMBL/GenBank/DDBJ databases">
        <title>WGS of actinomycetes isolated from Thailand.</title>
        <authorList>
            <person name="Thawai C."/>
        </authorList>
    </citation>
    <scope>NUCLEOTIDE SEQUENCE [LARGE SCALE GENOMIC DNA]</scope>
    <source>
        <strain evidence="3 4">NBRC 13905</strain>
    </source>
</reference>
<organism evidence="3 4">
    <name type="scientific">Streptomyces thermoviolaceus subsp. thermoviolaceus</name>
    <dbReference type="NCBI Taxonomy" id="66860"/>
    <lineage>
        <taxon>Bacteria</taxon>
        <taxon>Bacillati</taxon>
        <taxon>Actinomycetota</taxon>
        <taxon>Actinomycetes</taxon>
        <taxon>Kitasatosporales</taxon>
        <taxon>Streptomycetaceae</taxon>
        <taxon>Streptomyces</taxon>
    </lineage>
</organism>
<dbReference type="Proteomes" id="UP000635996">
    <property type="component" value="Unassembled WGS sequence"/>
</dbReference>
<name>A0ABX0YLR9_STRTL</name>
<keyword evidence="4" id="KW-1185">Reference proteome</keyword>
<dbReference type="InterPro" id="IPR042001">
    <property type="entry name" value="Sortase_F"/>
</dbReference>
<evidence type="ECO:0000313" key="3">
    <source>
        <dbReference type="EMBL" id="NJP13457.1"/>
    </source>
</evidence>
<dbReference type="Gene3D" id="2.40.260.10">
    <property type="entry name" value="Sortase"/>
    <property type="match status" value="1"/>
</dbReference>
<protein>
    <submittedName>
        <fullName evidence="3">Class F sortase</fullName>
    </submittedName>
</protein>
<proteinExistence type="predicted"/>
<dbReference type="SUPFAM" id="SSF63817">
    <property type="entry name" value="Sortase"/>
    <property type="match status" value="1"/>
</dbReference>
<evidence type="ECO:0000256" key="2">
    <source>
        <dbReference type="SAM" id="MobiDB-lite"/>
    </source>
</evidence>
<dbReference type="EMBL" id="JAATEL010000003">
    <property type="protein sequence ID" value="NJP13457.1"/>
    <property type="molecule type" value="Genomic_DNA"/>
</dbReference>
<comment type="caution">
    <text evidence="3">The sequence shown here is derived from an EMBL/GenBank/DDBJ whole genome shotgun (WGS) entry which is preliminary data.</text>
</comment>
<dbReference type="Pfam" id="PF04203">
    <property type="entry name" value="Sortase"/>
    <property type="match status" value="1"/>
</dbReference>
<keyword evidence="1" id="KW-0378">Hydrolase</keyword>
<evidence type="ECO:0000256" key="1">
    <source>
        <dbReference type="ARBA" id="ARBA00022801"/>
    </source>
</evidence>
<dbReference type="InterPro" id="IPR005754">
    <property type="entry name" value="Sortase"/>
</dbReference>
<evidence type="ECO:0000313" key="4">
    <source>
        <dbReference type="Proteomes" id="UP000635996"/>
    </source>
</evidence>
<dbReference type="InterPro" id="IPR023365">
    <property type="entry name" value="Sortase_dom-sf"/>
</dbReference>
<sequence>MAASERTGRAGQEAGGRSGRRTPWGVIALVLLAGLALVRGGSGQYDTGPPQPARAAAPGAAHGSTPSAPAARQGPLPRSVPVRVTIPAILVDAPVIPVGVDEDGAVAAPPPQDANLAGWFERAVTPGEQGTAVVVGHVDNSRGPAVFYALGALEPGNHVEIRREDGRTAVFEVYDVQVVAKKNFPGERVYGATGSPELRVITCGGRYTEQSGYESNVVVFARLTDVR</sequence>